<dbReference type="AlphaFoldDB" id="A0AAV5QIE9"/>
<dbReference type="Pfam" id="PF00069">
    <property type="entry name" value="Pkinase"/>
    <property type="match status" value="1"/>
</dbReference>
<comment type="catalytic activity">
    <reaction evidence="5">
        <text>L-seryl-[protein] + ATP = O-phospho-L-seryl-[protein] + ADP + H(+)</text>
        <dbReference type="Rhea" id="RHEA:17989"/>
        <dbReference type="Rhea" id="RHEA-COMP:9863"/>
        <dbReference type="Rhea" id="RHEA-COMP:11604"/>
        <dbReference type="ChEBI" id="CHEBI:15378"/>
        <dbReference type="ChEBI" id="CHEBI:29999"/>
        <dbReference type="ChEBI" id="CHEBI:30616"/>
        <dbReference type="ChEBI" id="CHEBI:83421"/>
        <dbReference type="ChEBI" id="CHEBI:456216"/>
        <dbReference type="EC" id="2.7.11.1"/>
    </reaction>
</comment>
<organism evidence="9 10">
    <name type="scientific">Saccharomycopsis crataegensis</name>
    <dbReference type="NCBI Taxonomy" id="43959"/>
    <lineage>
        <taxon>Eukaryota</taxon>
        <taxon>Fungi</taxon>
        <taxon>Dikarya</taxon>
        <taxon>Ascomycota</taxon>
        <taxon>Saccharomycotina</taxon>
        <taxon>Saccharomycetes</taxon>
        <taxon>Saccharomycopsidaceae</taxon>
        <taxon>Saccharomycopsis</taxon>
    </lineage>
</organism>
<reference evidence="9 10" key="1">
    <citation type="journal article" date="2023" name="Elife">
        <title>Identification of key yeast species and microbe-microbe interactions impacting larval growth of Drosophila in the wild.</title>
        <authorList>
            <person name="Mure A."/>
            <person name="Sugiura Y."/>
            <person name="Maeda R."/>
            <person name="Honda K."/>
            <person name="Sakurai N."/>
            <person name="Takahashi Y."/>
            <person name="Watada M."/>
            <person name="Katoh T."/>
            <person name="Gotoh A."/>
            <person name="Gotoh Y."/>
            <person name="Taniguchi I."/>
            <person name="Nakamura K."/>
            <person name="Hayashi T."/>
            <person name="Katayama T."/>
            <person name="Uemura T."/>
            <person name="Hattori Y."/>
        </authorList>
    </citation>
    <scope>NUCLEOTIDE SEQUENCE [LARGE SCALE GENOMIC DNA]</scope>
    <source>
        <strain evidence="9 10">SC-9</strain>
    </source>
</reference>
<dbReference type="SUPFAM" id="SSF56112">
    <property type="entry name" value="Protein kinase-like (PK-like)"/>
    <property type="match status" value="1"/>
</dbReference>
<feature type="compositionally biased region" description="Low complexity" evidence="7">
    <location>
        <begin position="810"/>
        <end position="833"/>
    </location>
</feature>
<dbReference type="GO" id="GO:0035556">
    <property type="term" value="P:intracellular signal transduction"/>
    <property type="evidence" value="ECO:0007669"/>
    <property type="project" value="TreeGrafter"/>
</dbReference>
<name>A0AAV5QIE9_9ASCO</name>
<evidence type="ECO:0000256" key="4">
    <source>
        <dbReference type="ARBA" id="ARBA00047899"/>
    </source>
</evidence>
<protein>
    <recommendedName>
        <fullName evidence="1">non-specific serine/threonine protein kinase</fullName>
        <ecNumber evidence="1">2.7.11.1</ecNumber>
    </recommendedName>
</protein>
<dbReference type="InterPro" id="IPR017441">
    <property type="entry name" value="Protein_kinase_ATP_BS"/>
</dbReference>
<dbReference type="PROSITE" id="PS50011">
    <property type="entry name" value="PROTEIN_KINASE_DOM"/>
    <property type="match status" value="1"/>
</dbReference>
<gene>
    <name evidence="9" type="ORF">DASC09_015850</name>
</gene>
<evidence type="ECO:0000313" key="9">
    <source>
        <dbReference type="EMBL" id="GMM34260.1"/>
    </source>
</evidence>
<dbReference type="InterPro" id="IPR011009">
    <property type="entry name" value="Kinase-like_dom_sf"/>
</dbReference>
<feature type="compositionally biased region" description="Polar residues" evidence="7">
    <location>
        <begin position="409"/>
        <end position="445"/>
    </location>
</feature>
<accession>A0AAV5QIE9</accession>
<evidence type="ECO:0000256" key="1">
    <source>
        <dbReference type="ARBA" id="ARBA00012513"/>
    </source>
</evidence>
<dbReference type="PROSITE" id="PS00107">
    <property type="entry name" value="PROTEIN_KINASE_ATP"/>
    <property type="match status" value="1"/>
</dbReference>
<evidence type="ECO:0000256" key="7">
    <source>
        <dbReference type="SAM" id="MobiDB-lite"/>
    </source>
</evidence>
<keyword evidence="2 6" id="KW-0547">Nucleotide-binding</keyword>
<proteinExistence type="predicted"/>
<dbReference type="InterPro" id="IPR000719">
    <property type="entry name" value="Prot_kinase_dom"/>
</dbReference>
<evidence type="ECO:0000313" key="10">
    <source>
        <dbReference type="Proteomes" id="UP001360560"/>
    </source>
</evidence>
<dbReference type="PANTHER" id="PTHR24346:SF110">
    <property type="entry name" value="NON-SPECIFIC SERINE_THREONINE PROTEIN KINASE"/>
    <property type="match status" value="1"/>
</dbReference>
<dbReference type="Gene3D" id="1.10.510.10">
    <property type="entry name" value="Transferase(Phosphotransferase) domain 1"/>
    <property type="match status" value="1"/>
</dbReference>
<feature type="region of interest" description="Disordered" evidence="7">
    <location>
        <begin position="809"/>
        <end position="875"/>
    </location>
</feature>
<feature type="compositionally biased region" description="Polar residues" evidence="7">
    <location>
        <begin position="509"/>
        <end position="520"/>
    </location>
</feature>
<keyword evidence="10" id="KW-1185">Reference proteome</keyword>
<feature type="region of interest" description="Disordered" evidence="7">
    <location>
        <begin position="654"/>
        <end position="731"/>
    </location>
</feature>
<dbReference type="GO" id="GO:0005737">
    <property type="term" value="C:cytoplasm"/>
    <property type="evidence" value="ECO:0007669"/>
    <property type="project" value="TreeGrafter"/>
</dbReference>
<dbReference type="GeneID" id="90072239"/>
<feature type="compositionally biased region" description="Polar residues" evidence="7">
    <location>
        <begin position="626"/>
        <end position="642"/>
    </location>
</feature>
<dbReference type="PROSITE" id="PS00108">
    <property type="entry name" value="PROTEIN_KINASE_ST"/>
    <property type="match status" value="1"/>
</dbReference>
<evidence type="ECO:0000256" key="3">
    <source>
        <dbReference type="ARBA" id="ARBA00022840"/>
    </source>
</evidence>
<dbReference type="EC" id="2.7.11.1" evidence="1"/>
<evidence type="ECO:0000256" key="2">
    <source>
        <dbReference type="ARBA" id="ARBA00022741"/>
    </source>
</evidence>
<dbReference type="PANTHER" id="PTHR24346">
    <property type="entry name" value="MAP/MICROTUBULE AFFINITY-REGULATING KINASE"/>
    <property type="match status" value="1"/>
</dbReference>
<dbReference type="GO" id="GO:0004674">
    <property type="term" value="F:protein serine/threonine kinase activity"/>
    <property type="evidence" value="ECO:0007669"/>
    <property type="project" value="UniProtKB-EC"/>
</dbReference>
<comment type="caution">
    <text evidence="9">The sequence shown here is derived from an EMBL/GenBank/DDBJ whole genome shotgun (WGS) entry which is preliminary data.</text>
</comment>
<keyword evidence="9" id="KW-0418">Kinase</keyword>
<feature type="domain" description="Protein kinase" evidence="8">
    <location>
        <begin position="28"/>
        <end position="292"/>
    </location>
</feature>
<evidence type="ECO:0000256" key="5">
    <source>
        <dbReference type="ARBA" id="ARBA00048679"/>
    </source>
</evidence>
<keyword evidence="3 6" id="KW-0067">ATP-binding</keyword>
<sequence length="893" mass="98087">MPSQQYNTHNLPAGVIRKSHREVRFGAYILGSTLGEGEFGKVKLGWRKDGKQPLQVAIKLIKRESIPRGSERESKVHREINALKKLSHPNIVRLEEVLQNDKYVGIVLDYASGGELFDYIFNNKHLKDSIASKLFSQLVSGVDYMHSKNIVHRDLKLENLLLDKNNNIIITDFGFVNSFTPGNELMKTSCGSPCYAAPELVLKNEPYEARKVDVWSCGVILYAMLAGYLPFDDDPDNPEGSNISKLYNYISTTELTFPEYVQPLPRNLLRNILVPEPKYRYNLQQIRQHSWLAPYALYLSVTPEEWDRNAKLNRHQQLVSQQQKELYLKQQKQQQRSSSGGANGRASNTTRSSNGSAANVRARQINPRANNRYSMVEPTTSSFAIASNNAGMNIPPSLPSAASRGPPRSYSSHEVSQPTASYSPPNSNGSATLVNMPPSKSSASIKSLGENAVANSDTLIQGTNSSSSSAKNKTAQGVLLDMVNADRRNSIYSVSESSEVPLEKYKPIPSSSNKTQGSSVRKNKFSQKMFDKDPHSKPRPSSYHPGLMLPDGPLNLDFSYLNPKSTENVAAKACGPSISPINSINENEESSKKTYNGTESPSKILEEDQPTEEVKPPTPVKESPEETFNNSTPTKANANAPTFASHSVFENIFGNKSKPAAPSFARNQNVASSPKSNISSGSYAPKETKSSYGGASPLASKSSPVKDYDLITNGAPPSPESLGDKKTKRNSKYGALGLLGESSNKLNIPRSQSTRLKSSGSTYTTASIKSEKKRFSIFGSFTGFGNVYDAPYNDTEDKVSNSIYHKQSKSVSFGRRSSMMGSSRNRSSSNVVFPTAERHQNESIHTGSSTSSPTKQRVKSVIVASNRKVSENTSTTKKVLDFFRRRSVVKASS</sequence>
<dbReference type="SMART" id="SM00220">
    <property type="entry name" value="S_TKc"/>
    <property type="match status" value="1"/>
</dbReference>
<feature type="binding site" evidence="6">
    <location>
        <position position="59"/>
    </location>
    <ligand>
        <name>ATP</name>
        <dbReference type="ChEBI" id="CHEBI:30616"/>
    </ligand>
</feature>
<comment type="catalytic activity">
    <reaction evidence="4">
        <text>L-threonyl-[protein] + ATP = O-phospho-L-threonyl-[protein] + ADP + H(+)</text>
        <dbReference type="Rhea" id="RHEA:46608"/>
        <dbReference type="Rhea" id="RHEA-COMP:11060"/>
        <dbReference type="Rhea" id="RHEA-COMP:11605"/>
        <dbReference type="ChEBI" id="CHEBI:15378"/>
        <dbReference type="ChEBI" id="CHEBI:30013"/>
        <dbReference type="ChEBI" id="CHEBI:30616"/>
        <dbReference type="ChEBI" id="CHEBI:61977"/>
        <dbReference type="ChEBI" id="CHEBI:456216"/>
        <dbReference type="EC" id="2.7.11.1"/>
    </reaction>
</comment>
<dbReference type="FunFam" id="1.10.510.10:FF:000571">
    <property type="entry name" value="Maternal embryonic leucine zipper kinase"/>
    <property type="match status" value="1"/>
</dbReference>
<dbReference type="Proteomes" id="UP001360560">
    <property type="component" value="Unassembled WGS sequence"/>
</dbReference>
<dbReference type="EMBL" id="BTFZ01000002">
    <property type="protein sequence ID" value="GMM34260.1"/>
    <property type="molecule type" value="Genomic_DNA"/>
</dbReference>
<evidence type="ECO:0000256" key="6">
    <source>
        <dbReference type="PROSITE-ProRule" id="PRU10141"/>
    </source>
</evidence>
<dbReference type="InterPro" id="IPR008271">
    <property type="entry name" value="Ser/Thr_kinase_AS"/>
</dbReference>
<feature type="compositionally biased region" description="Polar residues" evidence="7">
    <location>
        <begin position="665"/>
        <end position="682"/>
    </location>
</feature>
<feature type="compositionally biased region" description="Polar residues" evidence="7">
    <location>
        <begin position="843"/>
        <end position="855"/>
    </location>
</feature>
<dbReference type="RefSeq" id="XP_064851260.1">
    <property type="nucleotide sequence ID" value="XM_064995188.1"/>
</dbReference>
<feature type="compositionally biased region" description="Low complexity" evidence="7">
    <location>
        <begin position="323"/>
        <end position="348"/>
    </location>
</feature>
<feature type="region of interest" description="Disordered" evidence="7">
    <location>
        <begin position="395"/>
        <end position="445"/>
    </location>
</feature>
<dbReference type="FunFam" id="3.30.200.20:FF:000042">
    <property type="entry name" value="Aurora kinase A"/>
    <property type="match status" value="1"/>
</dbReference>
<feature type="region of interest" description="Disordered" evidence="7">
    <location>
        <begin position="323"/>
        <end position="376"/>
    </location>
</feature>
<keyword evidence="9" id="KW-0808">Transferase</keyword>
<feature type="region of interest" description="Disordered" evidence="7">
    <location>
        <begin position="494"/>
        <end position="554"/>
    </location>
</feature>
<dbReference type="GO" id="GO:0005524">
    <property type="term" value="F:ATP binding"/>
    <property type="evidence" value="ECO:0007669"/>
    <property type="project" value="UniProtKB-UniRule"/>
</dbReference>
<evidence type="ECO:0000259" key="8">
    <source>
        <dbReference type="PROSITE" id="PS50011"/>
    </source>
</evidence>
<feature type="region of interest" description="Disordered" evidence="7">
    <location>
        <begin position="572"/>
        <end position="642"/>
    </location>
</feature>
<feature type="compositionally biased region" description="Polar residues" evidence="7">
    <location>
        <begin position="367"/>
        <end position="376"/>
    </location>
</feature>